<evidence type="ECO:0000256" key="3">
    <source>
        <dbReference type="ARBA" id="ARBA00022692"/>
    </source>
</evidence>
<dbReference type="AlphaFoldDB" id="A0AAE9NT70"/>
<organism evidence="8 9">
    <name type="scientific">Pectobacterium polonicum</name>
    <dbReference type="NCBI Taxonomy" id="2485124"/>
    <lineage>
        <taxon>Bacteria</taxon>
        <taxon>Pseudomonadati</taxon>
        <taxon>Pseudomonadota</taxon>
        <taxon>Gammaproteobacteria</taxon>
        <taxon>Enterobacterales</taxon>
        <taxon>Pectobacteriaceae</taxon>
        <taxon>Pectobacterium</taxon>
    </lineage>
</organism>
<protein>
    <submittedName>
        <fullName evidence="8">LysE family translocator</fullName>
    </submittedName>
</protein>
<dbReference type="RefSeq" id="WP_258884190.1">
    <property type="nucleotide sequence ID" value="NZ_CP090065.1"/>
</dbReference>
<gene>
    <name evidence="8" type="ORF">LW347_03515</name>
</gene>
<feature type="transmembrane region" description="Helical" evidence="7">
    <location>
        <begin position="185"/>
        <end position="204"/>
    </location>
</feature>
<evidence type="ECO:0000256" key="5">
    <source>
        <dbReference type="ARBA" id="ARBA00022989"/>
    </source>
</evidence>
<dbReference type="InterPro" id="IPR001123">
    <property type="entry name" value="LeuE-type"/>
</dbReference>
<dbReference type="PANTHER" id="PTHR30086">
    <property type="entry name" value="ARGININE EXPORTER PROTEIN ARGO"/>
    <property type="match status" value="1"/>
</dbReference>
<dbReference type="Proteomes" id="UP001059272">
    <property type="component" value="Chromosome"/>
</dbReference>
<feature type="transmembrane region" description="Helical" evidence="7">
    <location>
        <begin position="6"/>
        <end position="33"/>
    </location>
</feature>
<evidence type="ECO:0000256" key="1">
    <source>
        <dbReference type="ARBA" id="ARBA00004651"/>
    </source>
</evidence>
<feature type="transmembrane region" description="Helical" evidence="7">
    <location>
        <begin position="150"/>
        <end position="173"/>
    </location>
</feature>
<dbReference type="KEGG" id="ppoo:LW347_03515"/>
<evidence type="ECO:0000313" key="9">
    <source>
        <dbReference type="Proteomes" id="UP001059272"/>
    </source>
</evidence>
<keyword evidence="4" id="KW-0813">Transport</keyword>
<evidence type="ECO:0000256" key="6">
    <source>
        <dbReference type="ARBA" id="ARBA00023136"/>
    </source>
</evidence>
<comment type="subcellular location">
    <subcellularLocation>
        <location evidence="1">Cell membrane</location>
        <topology evidence="1">Multi-pass membrane protein</topology>
    </subcellularLocation>
</comment>
<evidence type="ECO:0000256" key="4">
    <source>
        <dbReference type="ARBA" id="ARBA00022970"/>
    </source>
</evidence>
<evidence type="ECO:0000256" key="2">
    <source>
        <dbReference type="ARBA" id="ARBA00022475"/>
    </source>
</evidence>
<keyword evidence="4" id="KW-0029">Amino-acid transport</keyword>
<name>A0AAE9NT70_9GAMM</name>
<keyword evidence="3 7" id="KW-0812">Transmembrane</keyword>
<evidence type="ECO:0000256" key="7">
    <source>
        <dbReference type="SAM" id="Phobius"/>
    </source>
</evidence>
<reference evidence="8" key="1">
    <citation type="submission" date="2021-12" db="EMBL/GenBank/DDBJ databases">
        <title>Genome sequence of novel Pectobacterium sp. causing blackleg.</title>
        <authorList>
            <person name="Wang J."/>
        </authorList>
    </citation>
    <scope>NUCLEOTIDE SEQUENCE</scope>
    <source>
        <strain evidence="8">BY21311</strain>
    </source>
</reference>
<evidence type="ECO:0000313" key="8">
    <source>
        <dbReference type="EMBL" id="UVO09063.1"/>
    </source>
</evidence>
<keyword evidence="5 7" id="KW-1133">Transmembrane helix</keyword>
<dbReference type="EMBL" id="CP090065">
    <property type="protein sequence ID" value="UVO09063.1"/>
    <property type="molecule type" value="Genomic_DNA"/>
</dbReference>
<proteinExistence type="predicted"/>
<sequence>MMNYHTLFVFCIITLTQTFSVGPAVALLLTNYFNNGLKSSLSLSIAFRCGEVVTLLTAFLITSLIHSSVILFNSMKIAGGAYLVFLGIKGLIILVKKINNTKDIHIKDNKIGFLSAFLVPLINPKALVFFTSFIPSFISTDAEISYGSQFFILSIIFVFLSFISDIIFLSVASIAKKISGNKTPYIINLISSIFLVGTGLFFILDTILN</sequence>
<dbReference type="PANTHER" id="PTHR30086:SF20">
    <property type="entry name" value="ARGININE EXPORTER PROTEIN ARGO-RELATED"/>
    <property type="match status" value="1"/>
</dbReference>
<dbReference type="Pfam" id="PF01810">
    <property type="entry name" value="LysE"/>
    <property type="match status" value="1"/>
</dbReference>
<keyword evidence="2" id="KW-1003">Cell membrane</keyword>
<dbReference type="GO" id="GO:0005886">
    <property type="term" value="C:plasma membrane"/>
    <property type="evidence" value="ECO:0007669"/>
    <property type="project" value="UniProtKB-SubCell"/>
</dbReference>
<accession>A0AAE9NT70</accession>
<feature type="transmembrane region" description="Helical" evidence="7">
    <location>
        <begin position="116"/>
        <end position="138"/>
    </location>
</feature>
<feature type="transmembrane region" description="Helical" evidence="7">
    <location>
        <begin position="77"/>
        <end position="95"/>
    </location>
</feature>
<keyword evidence="6 7" id="KW-0472">Membrane</keyword>
<dbReference type="GO" id="GO:0015171">
    <property type="term" value="F:amino acid transmembrane transporter activity"/>
    <property type="evidence" value="ECO:0007669"/>
    <property type="project" value="TreeGrafter"/>
</dbReference>